<proteinExistence type="predicted"/>
<dbReference type="InterPro" id="IPR003594">
    <property type="entry name" value="HATPase_dom"/>
</dbReference>
<dbReference type="SUPFAM" id="SSF55874">
    <property type="entry name" value="ATPase domain of HSP90 chaperone/DNA topoisomerase II/histidine kinase"/>
    <property type="match status" value="1"/>
</dbReference>
<name>A0A7W0CNH1_9ACTN</name>
<evidence type="ECO:0000313" key="13">
    <source>
        <dbReference type="EMBL" id="MBA2894272.1"/>
    </source>
</evidence>
<keyword evidence="9" id="KW-0812">Transmembrane</keyword>
<keyword evidence="7" id="KW-0067">ATP-binding</keyword>
<dbReference type="GO" id="GO:0016020">
    <property type="term" value="C:membrane"/>
    <property type="evidence" value="ECO:0007669"/>
    <property type="project" value="InterPro"/>
</dbReference>
<evidence type="ECO:0000256" key="2">
    <source>
        <dbReference type="ARBA" id="ARBA00012438"/>
    </source>
</evidence>
<keyword evidence="9" id="KW-0472">Membrane</keyword>
<evidence type="ECO:0000256" key="9">
    <source>
        <dbReference type="SAM" id="Phobius"/>
    </source>
</evidence>
<dbReference type="Pfam" id="PF13796">
    <property type="entry name" value="Sensor"/>
    <property type="match status" value="1"/>
</dbReference>
<dbReference type="Gene3D" id="1.20.5.1930">
    <property type="match status" value="1"/>
</dbReference>
<dbReference type="CDD" id="cd16917">
    <property type="entry name" value="HATPase_UhpB-NarQ-NarX-like"/>
    <property type="match status" value="1"/>
</dbReference>
<keyword evidence="9" id="KW-1133">Transmembrane helix</keyword>
<keyword evidence="4" id="KW-0808">Transferase</keyword>
<dbReference type="InterPro" id="IPR025828">
    <property type="entry name" value="Put_sensor_dom"/>
</dbReference>
<keyword evidence="6 13" id="KW-0418">Kinase</keyword>
<evidence type="ECO:0000259" key="10">
    <source>
        <dbReference type="Pfam" id="PF02518"/>
    </source>
</evidence>
<dbReference type="RefSeq" id="WP_181612980.1">
    <property type="nucleotide sequence ID" value="NZ_BAABAM010000005.1"/>
</dbReference>
<dbReference type="AlphaFoldDB" id="A0A7W0CNH1"/>
<comment type="caution">
    <text evidence="13">The sequence shown here is derived from an EMBL/GenBank/DDBJ whole genome shotgun (WGS) entry which is preliminary data.</text>
</comment>
<comment type="catalytic activity">
    <reaction evidence="1">
        <text>ATP + protein L-histidine = ADP + protein N-phospho-L-histidine.</text>
        <dbReference type="EC" id="2.7.13.3"/>
    </reaction>
</comment>
<protein>
    <recommendedName>
        <fullName evidence="2">histidine kinase</fullName>
        <ecNumber evidence="2">2.7.13.3</ecNumber>
    </recommendedName>
</protein>
<feature type="transmembrane region" description="Helical" evidence="9">
    <location>
        <begin position="126"/>
        <end position="146"/>
    </location>
</feature>
<feature type="domain" description="Signal transduction histidine kinase subgroup 3 dimerisation and phosphoacceptor" evidence="11">
    <location>
        <begin position="189"/>
        <end position="256"/>
    </location>
</feature>
<dbReference type="Gene3D" id="3.30.565.10">
    <property type="entry name" value="Histidine kinase-like ATPase, C-terminal domain"/>
    <property type="match status" value="1"/>
</dbReference>
<dbReference type="GO" id="GO:0046983">
    <property type="term" value="F:protein dimerization activity"/>
    <property type="evidence" value="ECO:0007669"/>
    <property type="project" value="InterPro"/>
</dbReference>
<evidence type="ECO:0000256" key="4">
    <source>
        <dbReference type="ARBA" id="ARBA00022679"/>
    </source>
</evidence>
<evidence type="ECO:0000256" key="3">
    <source>
        <dbReference type="ARBA" id="ARBA00022553"/>
    </source>
</evidence>
<dbReference type="InterPro" id="IPR036890">
    <property type="entry name" value="HATPase_C_sf"/>
</dbReference>
<keyword evidence="5" id="KW-0547">Nucleotide-binding</keyword>
<dbReference type="InterPro" id="IPR050482">
    <property type="entry name" value="Sensor_HK_TwoCompSys"/>
</dbReference>
<organism evidence="13 14">
    <name type="scientific">Nonomuraea soli</name>
    <dbReference type="NCBI Taxonomy" id="1032476"/>
    <lineage>
        <taxon>Bacteria</taxon>
        <taxon>Bacillati</taxon>
        <taxon>Actinomycetota</taxon>
        <taxon>Actinomycetes</taxon>
        <taxon>Streptosporangiales</taxon>
        <taxon>Streptosporangiaceae</taxon>
        <taxon>Nonomuraea</taxon>
    </lineage>
</organism>
<feature type="transmembrane region" description="Helical" evidence="9">
    <location>
        <begin position="12"/>
        <end position="34"/>
    </location>
</feature>
<evidence type="ECO:0000256" key="8">
    <source>
        <dbReference type="ARBA" id="ARBA00023012"/>
    </source>
</evidence>
<accession>A0A7W0CNH1</accession>
<keyword evidence="14" id="KW-1185">Reference proteome</keyword>
<dbReference type="EC" id="2.7.13.3" evidence="2"/>
<feature type="domain" description="Histidine kinase/HSP90-like ATPase" evidence="10">
    <location>
        <begin position="297"/>
        <end position="376"/>
    </location>
</feature>
<evidence type="ECO:0000256" key="1">
    <source>
        <dbReference type="ARBA" id="ARBA00000085"/>
    </source>
</evidence>
<keyword evidence="3" id="KW-0597">Phosphoprotein</keyword>
<gene>
    <name evidence="13" type="ORF">HNR30_005633</name>
</gene>
<dbReference type="InterPro" id="IPR011712">
    <property type="entry name" value="Sig_transdc_His_kin_sub3_dim/P"/>
</dbReference>
<evidence type="ECO:0000256" key="5">
    <source>
        <dbReference type="ARBA" id="ARBA00022741"/>
    </source>
</evidence>
<sequence length="378" mass="40825">MKIPRRAWHNTAHLVTGIPVGVVLGTLALLSLLIPRVLPALNRVQHSRFESFLNADIPRADPVKHRRDPRLWRQAGYHVLSPFLSAACAFLVCVCWGGAVVGLLGFLHQYFQPASFVFPIDLRDPVVAGVYTGVGAALLIMTPYLAHALTRLDLAIAQAMLGRSHRELGQMIETLAESRAGVVDAADAERRRIERDLHDGAQQRLVSLAMNLGMARATLTDLPVDARDAIEQAHEEAKQALKELRDFVRGLHPAVLNDQGLDAALSGIAARAPFPVRLRVDLGRRPTPTIEAVAFFVVSEALTNIAKHAKATSAEITVRTDERMLHVSVYDDGIGGAALDGGTGLRGLSQRVDSVDGTFLLTSPVGGPTMITVELPCA</sequence>
<evidence type="ECO:0000256" key="7">
    <source>
        <dbReference type="ARBA" id="ARBA00022840"/>
    </source>
</evidence>
<dbReference type="EMBL" id="JACDUR010000005">
    <property type="protein sequence ID" value="MBA2894272.1"/>
    <property type="molecule type" value="Genomic_DNA"/>
</dbReference>
<evidence type="ECO:0000313" key="14">
    <source>
        <dbReference type="Proteomes" id="UP000530928"/>
    </source>
</evidence>
<evidence type="ECO:0000259" key="12">
    <source>
        <dbReference type="Pfam" id="PF13796"/>
    </source>
</evidence>
<reference evidence="13 14" key="1">
    <citation type="submission" date="2020-07" db="EMBL/GenBank/DDBJ databases">
        <title>Genomic Encyclopedia of Type Strains, Phase IV (KMG-IV): sequencing the most valuable type-strain genomes for metagenomic binning, comparative biology and taxonomic classification.</title>
        <authorList>
            <person name="Goeker M."/>
        </authorList>
    </citation>
    <scope>NUCLEOTIDE SEQUENCE [LARGE SCALE GENOMIC DNA]</scope>
    <source>
        <strain evidence="13 14">DSM 45533</strain>
    </source>
</reference>
<dbReference type="GO" id="GO:0005524">
    <property type="term" value="F:ATP binding"/>
    <property type="evidence" value="ECO:0007669"/>
    <property type="project" value="UniProtKB-KW"/>
</dbReference>
<dbReference type="Proteomes" id="UP000530928">
    <property type="component" value="Unassembled WGS sequence"/>
</dbReference>
<evidence type="ECO:0000259" key="11">
    <source>
        <dbReference type="Pfam" id="PF07730"/>
    </source>
</evidence>
<keyword evidence="8" id="KW-0902">Two-component regulatory system</keyword>
<feature type="domain" description="Putative sensor" evidence="12">
    <location>
        <begin position="22"/>
        <end position="161"/>
    </location>
</feature>
<dbReference type="PANTHER" id="PTHR24421">
    <property type="entry name" value="NITRATE/NITRITE SENSOR PROTEIN NARX-RELATED"/>
    <property type="match status" value="1"/>
</dbReference>
<dbReference type="GO" id="GO:0000155">
    <property type="term" value="F:phosphorelay sensor kinase activity"/>
    <property type="evidence" value="ECO:0007669"/>
    <property type="project" value="InterPro"/>
</dbReference>
<dbReference type="PANTHER" id="PTHR24421:SF10">
    <property type="entry name" value="NITRATE_NITRITE SENSOR PROTEIN NARQ"/>
    <property type="match status" value="1"/>
</dbReference>
<evidence type="ECO:0000256" key="6">
    <source>
        <dbReference type="ARBA" id="ARBA00022777"/>
    </source>
</evidence>
<dbReference type="Pfam" id="PF07730">
    <property type="entry name" value="HisKA_3"/>
    <property type="match status" value="1"/>
</dbReference>
<feature type="transmembrane region" description="Helical" evidence="9">
    <location>
        <begin position="83"/>
        <end position="106"/>
    </location>
</feature>
<dbReference type="Pfam" id="PF02518">
    <property type="entry name" value="HATPase_c"/>
    <property type="match status" value="1"/>
</dbReference>